<sequence>MQKILKRVATAERQVARRKATRDRLHFNKERHDEQYGLKNQANIVARDIGRAKQAIRDDWNLGPLAPNHYTGEAAAQYGAISEVRYKNPTSLRNEQKEARCAWLGGYKNMNLVPGDRVVLLHGPDKGKIGRVQNINHDDASIVVEGLNKSNIKLPSAFTSEDNPPVLNIELPIPISSIRLVHPVFDPKTGVTRDVIINQLVSRNFAHDRITGKVEWTRMVPGLNISIPWPKEADKEVMDHKIDTLRIDAEERTFVPTLLRPPMPEMVIDELRNKYSKFRTRHEPEYIQRREAETQAVKDRVHLMDSMRSPLQELHRAERESKKKKGKPRLSVEMLEEIGKVIAKNRQRTLDAAGISDAAAAAPSEQTNSPIPSSTESTAPPPSA</sequence>
<dbReference type="SUPFAM" id="SSF50104">
    <property type="entry name" value="Translation proteins SH3-like domain"/>
    <property type="match status" value="1"/>
</dbReference>
<proteinExistence type="inferred from homology"/>
<comment type="similarity">
    <text evidence="1">Belongs to the universal ribosomal protein uL24 family.</text>
</comment>
<reference evidence="6 7" key="1">
    <citation type="journal article" date="2024" name="IMA Fungus">
        <title>Apiospora arundinis, a panoply of carbohydrate-active enzymes and secondary metabolites.</title>
        <authorList>
            <person name="Sorensen T."/>
            <person name="Petersen C."/>
            <person name="Muurmann A.T."/>
            <person name="Christiansen J.V."/>
            <person name="Brundto M.L."/>
            <person name="Overgaard C.K."/>
            <person name="Boysen A.T."/>
            <person name="Wollenberg R.D."/>
            <person name="Larsen T.O."/>
            <person name="Sorensen J.L."/>
            <person name="Nielsen K.L."/>
            <person name="Sondergaard T.E."/>
        </authorList>
    </citation>
    <scope>NUCLEOTIDE SEQUENCE [LARGE SCALE GENOMIC DNA]</scope>
    <source>
        <strain evidence="6 7">AAU 773</strain>
    </source>
</reference>
<accession>A0ABR2IFV4</accession>
<dbReference type="CDD" id="cd06089">
    <property type="entry name" value="KOW_RPL26"/>
    <property type="match status" value="1"/>
</dbReference>
<evidence type="ECO:0000259" key="5">
    <source>
        <dbReference type="SMART" id="SM00739"/>
    </source>
</evidence>
<keyword evidence="7" id="KW-1185">Reference proteome</keyword>
<feature type="domain" description="KOW" evidence="5">
    <location>
        <begin position="111"/>
        <end position="138"/>
    </location>
</feature>
<dbReference type="Proteomes" id="UP001390339">
    <property type="component" value="Unassembled WGS sequence"/>
</dbReference>
<dbReference type="EMBL" id="JAPCWZ010000005">
    <property type="protein sequence ID" value="KAK8862458.1"/>
    <property type="molecule type" value="Genomic_DNA"/>
</dbReference>
<name>A0ABR2IFV4_9PEZI</name>
<protein>
    <submittedName>
        <fullName evidence="6">KOW motif-containing protein</fullName>
    </submittedName>
</protein>
<organism evidence="6 7">
    <name type="scientific">Apiospora arundinis</name>
    <dbReference type="NCBI Taxonomy" id="335852"/>
    <lineage>
        <taxon>Eukaryota</taxon>
        <taxon>Fungi</taxon>
        <taxon>Dikarya</taxon>
        <taxon>Ascomycota</taxon>
        <taxon>Pezizomycotina</taxon>
        <taxon>Sordariomycetes</taxon>
        <taxon>Xylariomycetidae</taxon>
        <taxon>Amphisphaeriales</taxon>
        <taxon>Apiosporaceae</taxon>
        <taxon>Apiospora</taxon>
    </lineage>
</organism>
<evidence type="ECO:0000313" key="7">
    <source>
        <dbReference type="Proteomes" id="UP001390339"/>
    </source>
</evidence>
<dbReference type="InterPro" id="IPR008991">
    <property type="entry name" value="Translation_prot_SH3-like_sf"/>
</dbReference>
<gene>
    <name evidence="6" type="ORF">PGQ11_008693</name>
</gene>
<evidence type="ECO:0000256" key="3">
    <source>
        <dbReference type="ARBA" id="ARBA00023274"/>
    </source>
</evidence>
<evidence type="ECO:0000256" key="4">
    <source>
        <dbReference type="SAM" id="MobiDB-lite"/>
    </source>
</evidence>
<dbReference type="InterPro" id="IPR014722">
    <property type="entry name" value="Rib_uL2_dom2"/>
</dbReference>
<keyword evidence="2" id="KW-0689">Ribosomal protein</keyword>
<dbReference type="Pfam" id="PF22682">
    <property type="entry name" value="Ribosomal_uL24m-like"/>
    <property type="match status" value="1"/>
</dbReference>
<evidence type="ECO:0000313" key="6">
    <source>
        <dbReference type="EMBL" id="KAK8862458.1"/>
    </source>
</evidence>
<feature type="region of interest" description="Disordered" evidence="4">
    <location>
        <begin position="354"/>
        <end position="384"/>
    </location>
</feature>
<keyword evidence="3" id="KW-0687">Ribonucleoprotein</keyword>
<dbReference type="PANTHER" id="PTHR12903">
    <property type="entry name" value="MITOCHONDRIAL RIBOSOMAL PROTEIN L24"/>
    <property type="match status" value="1"/>
</dbReference>
<dbReference type="Gene3D" id="2.30.30.30">
    <property type="match status" value="1"/>
</dbReference>
<evidence type="ECO:0000256" key="1">
    <source>
        <dbReference type="ARBA" id="ARBA00010618"/>
    </source>
</evidence>
<dbReference type="InterPro" id="IPR005824">
    <property type="entry name" value="KOW"/>
</dbReference>
<comment type="caution">
    <text evidence="6">The sequence shown here is derived from an EMBL/GenBank/DDBJ whole genome shotgun (WGS) entry which is preliminary data.</text>
</comment>
<dbReference type="InterPro" id="IPR003256">
    <property type="entry name" value="Ribosomal_uL24"/>
</dbReference>
<feature type="compositionally biased region" description="Low complexity" evidence="4">
    <location>
        <begin position="369"/>
        <end position="378"/>
    </location>
</feature>
<evidence type="ECO:0000256" key="2">
    <source>
        <dbReference type="ARBA" id="ARBA00022980"/>
    </source>
</evidence>
<feature type="region of interest" description="Disordered" evidence="4">
    <location>
        <begin position="308"/>
        <end position="331"/>
    </location>
</feature>
<dbReference type="SMART" id="SM00739">
    <property type="entry name" value="KOW"/>
    <property type="match status" value="1"/>
</dbReference>
<dbReference type="InterPro" id="IPR041988">
    <property type="entry name" value="Ribosomal_uL24_KOW"/>
</dbReference>